<accession>A0ABM8CWH5</accession>
<evidence type="ECO:0000256" key="9">
    <source>
        <dbReference type="HAMAP-Rule" id="MF_00236"/>
    </source>
</evidence>
<dbReference type="NCBIfam" id="NF001854">
    <property type="entry name" value="PRK00575.1"/>
    <property type="match status" value="1"/>
</dbReference>
<keyword evidence="8 9" id="KW-0472">Membrane</keyword>
<evidence type="ECO:0000313" key="12">
    <source>
        <dbReference type="Proteomes" id="UP001317870"/>
    </source>
</evidence>
<keyword evidence="12" id="KW-1185">Reference proteome</keyword>
<keyword evidence="2 9" id="KW-0813">Transport</keyword>
<dbReference type="HAMAP" id="MF_00236">
    <property type="entry name" value="TatA_E"/>
    <property type="match status" value="1"/>
</dbReference>
<protein>
    <recommendedName>
        <fullName evidence="9">Sec-independent protein translocase protein TatA</fullName>
    </recommendedName>
</protein>
<keyword evidence="5 9" id="KW-0653">Protein transport</keyword>
<feature type="transmembrane region" description="Helical" evidence="9">
    <location>
        <begin position="6"/>
        <end position="22"/>
    </location>
</feature>
<dbReference type="EMBL" id="AP026978">
    <property type="protein sequence ID" value="BDT99343.1"/>
    <property type="molecule type" value="Genomic_DNA"/>
</dbReference>
<evidence type="ECO:0000256" key="5">
    <source>
        <dbReference type="ARBA" id="ARBA00022927"/>
    </source>
</evidence>
<gene>
    <name evidence="9" type="primary">tatA</name>
    <name evidence="11" type="ORF">IFM12276_23720</name>
</gene>
<dbReference type="InterPro" id="IPR006312">
    <property type="entry name" value="TatA/E"/>
</dbReference>
<dbReference type="InterPro" id="IPR003369">
    <property type="entry name" value="TatA/B/E"/>
</dbReference>
<evidence type="ECO:0000256" key="10">
    <source>
        <dbReference type="SAM" id="MobiDB-lite"/>
    </source>
</evidence>
<dbReference type="Pfam" id="PF02416">
    <property type="entry name" value="TatA_B_E"/>
    <property type="match status" value="1"/>
</dbReference>
<evidence type="ECO:0000256" key="6">
    <source>
        <dbReference type="ARBA" id="ARBA00022989"/>
    </source>
</evidence>
<keyword evidence="4 9" id="KW-0812">Transmembrane</keyword>
<feature type="compositionally biased region" description="Polar residues" evidence="10">
    <location>
        <begin position="43"/>
        <end position="53"/>
    </location>
</feature>
<feature type="region of interest" description="Disordered" evidence="10">
    <location>
        <begin position="43"/>
        <end position="87"/>
    </location>
</feature>
<evidence type="ECO:0000256" key="2">
    <source>
        <dbReference type="ARBA" id="ARBA00022448"/>
    </source>
</evidence>
<evidence type="ECO:0000256" key="7">
    <source>
        <dbReference type="ARBA" id="ARBA00023010"/>
    </source>
</evidence>
<organism evidence="11 12">
    <name type="scientific">Nocardia sputorum</name>
    <dbReference type="NCBI Taxonomy" id="2984338"/>
    <lineage>
        <taxon>Bacteria</taxon>
        <taxon>Bacillati</taxon>
        <taxon>Actinomycetota</taxon>
        <taxon>Actinomycetes</taxon>
        <taxon>Mycobacteriales</taxon>
        <taxon>Nocardiaceae</taxon>
        <taxon>Nocardia</taxon>
    </lineage>
</organism>
<dbReference type="Gene3D" id="1.20.5.3310">
    <property type="match status" value="1"/>
</dbReference>
<proteinExistence type="inferred from homology"/>
<sequence>MGSLSIWHWLIIAVVFVMFFGAKRMPDAARSLGRSLRIFKSEVSQMQNESNAPGNGASAQQPAPQLPAAQQSTPSQATESRTEQKSV</sequence>
<dbReference type="NCBIfam" id="TIGR01411">
    <property type="entry name" value="tatAE"/>
    <property type="match status" value="1"/>
</dbReference>
<evidence type="ECO:0000256" key="1">
    <source>
        <dbReference type="ARBA" id="ARBA00004162"/>
    </source>
</evidence>
<comment type="subcellular location">
    <subcellularLocation>
        <location evidence="1 9">Cell membrane</location>
        <topology evidence="1 9">Single-pass membrane protein</topology>
    </subcellularLocation>
</comment>
<evidence type="ECO:0000256" key="8">
    <source>
        <dbReference type="ARBA" id="ARBA00023136"/>
    </source>
</evidence>
<dbReference type="Proteomes" id="UP001317870">
    <property type="component" value="Chromosome"/>
</dbReference>
<dbReference type="PANTHER" id="PTHR42982">
    <property type="entry name" value="SEC-INDEPENDENT PROTEIN TRANSLOCASE PROTEIN TATA"/>
    <property type="match status" value="1"/>
</dbReference>
<keyword evidence="7 9" id="KW-0811">Translocation</keyword>
<dbReference type="RefSeq" id="WP_159844162.1">
    <property type="nucleotide sequence ID" value="NZ_AP026976.1"/>
</dbReference>
<name>A0ABM8CWH5_9NOCA</name>
<keyword evidence="3 9" id="KW-1003">Cell membrane</keyword>
<feature type="compositionally biased region" description="Low complexity" evidence="10">
    <location>
        <begin position="57"/>
        <end position="77"/>
    </location>
</feature>
<evidence type="ECO:0000256" key="3">
    <source>
        <dbReference type="ARBA" id="ARBA00022475"/>
    </source>
</evidence>
<evidence type="ECO:0000256" key="4">
    <source>
        <dbReference type="ARBA" id="ARBA00022692"/>
    </source>
</evidence>
<comment type="function">
    <text evidence="9">Part of the twin-arginine translocation (Tat) system that transports large folded proteins containing a characteristic twin-arginine motif in their signal peptide across membranes. TatA could form the protein-conducting channel of the Tat system.</text>
</comment>
<dbReference type="PANTHER" id="PTHR42982:SF8">
    <property type="entry name" value="SEC-INDEPENDENT PROTEIN TRANSLOCASE PROTEIN TATA"/>
    <property type="match status" value="1"/>
</dbReference>
<comment type="subunit">
    <text evidence="9">The Tat system comprises two distinct complexes: a TatABC complex, containing multiple copies of TatA, TatB and TatC subunits, and a separate TatA complex, containing only TatA subunits. Substrates initially bind to the TatABC complex, which probably triggers association of the separate TatA complex to form the active translocon.</text>
</comment>
<keyword evidence="6 9" id="KW-1133">Transmembrane helix</keyword>
<evidence type="ECO:0000313" key="11">
    <source>
        <dbReference type="EMBL" id="BDT99343.1"/>
    </source>
</evidence>
<reference evidence="11 12" key="1">
    <citation type="submission" date="2022-11" db="EMBL/GenBank/DDBJ databases">
        <title>Genome Sequencing of Nocardia sp. ON39_IFM12276 and assembly.</title>
        <authorList>
            <person name="Shimojima M."/>
            <person name="Toyokawa M."/>
            <person name="Uesaka K."/>
        </authorList>
    </citation>
    <scope>NUCLEOTIDE SEQUENCE [LARGE SCALE GENOMIC DNA]</scope>
    <source>
        <strain evidence="11 12">IFM 12276</strain>
    </source>
</reference>
<comment type="similarity">
    <text evidence="9">Belongs to the TatA/E family.</text>
</comment>